<keyword evidence="6 14" id="KW-0732">Signal</keyword>
<feature type="signal peptide" evidence="14">
    <location>
        <begin position="1"/>
        <end position="20"/>
    </location>
</feature>
<evidence type="ECO:0000256" key="12">
    <source>
        <dbReference type="ARBA" id="ARBA00038074"/>
    </source>
</evidence>
<feature type="domain" description="GH16" evidence="15">
    <location>
        <begin position="36"/>
        <end position="263"/>
    </location>
</feature>
<dbReference type="GO" id="GO:0008843">
    <property type="term" value="F:endochitinase activity"/>
    <property type="evidence" value="ECO:0007669"/>
    <property type="project" value="UniProtKB-EC"/>
</dbReference>
<dbReference type="GO" id="GO:0009277">
    <property type="term" value="C:fungal-type cell wall"/>
    <property type="evidence" value="ECO:0007669"/>
    <property type="project" value="TreeGrafter"/>
</dbReference>
<dbReference type="EMBL" id="QGMI01000040">
    <property type="protein sequence ID" value="TVY48623.1"/>
    <property type="molecule type" value="Genomic_DNA"/>
</dbReference>
<keyword evidence="7" id="KW-0378">Hydrolase</keyword>
<dbReference type="Pfam" id="PF00722">
    <property type="entry name" value="Glyco_hydro_16"/>
    <property type="match status" value="1"/>
</dbReference>
<sequence length="435" mass="43922">MRFTLPTATAVLSALQVANAQTYTSCDPLNTTCPGDSGFGNGKPFTTDFTTVTGTDAPTGWTYAEGTTMSYDSANGANFAISTKTGAPTISTEQYIMFGNVSVYAKASPGTGIVSSFILESDDLDEIDWEWLGSNDTAVESNFFGKGNVTTYDRAIYQVIPHAITAWHTYNIEWTKDYVKWYVDDMVNPVRILAFDDPKTIGGTQFPQTPMKIKLGNWVGCADAAAAANPATAGTCEWAGGPATFDGTTAYSMYVKNIVISDAGCGGTYTYSDKSGSYGSIKSSNEGSSCGSSSSPSSSAGSSSAAPSSTASPSSAAASTVSSGTTSTASTASAPNSSTTASTATLSTSTVPAGVSPSSGNATSTGTSSGSGSGSKSNNSTNPASTGGATSTASGSTPSSTGIAPLQANSASSHKYGTVELAVMVLGLGVGYLVM</sequence>
<protein>
    <recommendedName>
        <fullName evidence="3">chitinase</fullName>
        <ecNumber evidence="3">3.2.1.14</ecNumber>
    </recommendedName>
</protein>
<dbReference type="Proteomes" id="UP000443090">
    <property type="component" value="Unassembled WGS sequence"/>
</dbReference>
<dbReference type="GO" id="GO:0016020">
    <property type="term" value="C:membrane"/>
    <property type="evidence" value="ECO:0007669"/>
    <property type="project" value="UniProtKB-SubCell"/>
</dbReference>
<evidence type="ECO:0000256" key="14">
    <source>
        <dbReference type="SAM" id="SignalP"/>
    </source>
</evidence>
<accession>A0A8H8UKB7</accession>
<dbReference type="GO" id="GO:0016757">
    <property type="term" value="F:glycosyltransferase activity"/>
    <property type="evidence" value="ECO:0007669"/>
    <property type="project" value="UniProtKB-KW"/>
</dbReference>
<evidence type="ECO:0000313" key="16">
    <source>
        <dbReference type="EMBL" id="TVY48623.1"/>
    </source>
</evidence>
<keyword evidence="5" id="KW-0808">Transferase</keyword>
<dbReference type="EC" id="3.2.1.14" evidence="3"/>
<evidence type="ECO:0000259" key="15">
    <source>
        <dbReference type="PROSITE" id="PS51762"/>
    </source>
</evidence>
<comment type="catalytic activity">
    <reaction evidence="1">
        <text>Random endo-hydrolysis of N-acetyl-beta-D-glucosaminide (1-&gt;4)-beta-linkages in chitin and chitodextrins.</text>
        <dbReference type="EC" id="3.2.1.14"/>
    </reaction>
</comment>
<keyword evidence="4" id="KW-0328">Glycosyltransferase</keyword>
<evidence type="ECO:0000256" key="10">
    <source>
        <dbReference type="ARBA" id="ARBA00023295"/>
    </source>
</evidence>
<comment type="similarity">
    <text evidence="12">Belongs to the glycosyl hydrolase 16 family. CRH1 subfamily.</text>
</comment>
<evidence type="ECO:0000256" key="4">
    <source>
        <dbReference type="ARBA" id="ARBA00022676"/>
    </source>
</evidence>
<evidence type="ECO:0000256" key="3">
    <source>
        <dbReference type="ARBA" id="ARBA00012729"/>
    </source>
</evidence>
<feature type="chain" id="PRO_5034068146" description="chitinase" evidence="14">
    <location>
        <begin position="21"/>
        <end position="435"/>
    </location>
</feature>
<keyword evidence="9" id="KW-0325">Glycoprotein</keyword>
<evidence type="ECO:0000256" key="5">
    <source>
        <dbReference type="ARBA" id="ARBA00022679"/>
    </source>
</evidence>
<feature type="region of interest" description="Disordered" evidence="13">
    <location>
        <begin position="282"/>
        <end position="406"/>
    </location>
</feature>
<evidence type="ECO:0000256" key="7">
    <source>
        <dbReference type="ARBA" id="ARBA00022801"/>
    </source>
</evidence>
<reference evidence="16 17" key="1">
    <citation type="submission" date="2018-05" db="EMBL/GenBank/DDBJ databases">
        <title>Genome sequencing and assembly of the regulated plant pathogen Lachnellula willkommii and related sister species for the development of diagnostic species identification markers.</title>
        <authorList>
            <person name="Giroux E."/>
            <person name="Bilodeau G."/>
        </authorList>
    </citation>
    <scope>NUCLEOTIDE SEQUENCE [LARGE SCALE GENOMIC DNA]</scope>
    <source>
        <strain evidence="16 17">CBS 160.35</strain>
    </source>
</reference>
<evidence type="ECO:0000256" key="13">
    <source>
        <dbReference type="SAM" id="MobiDB-lite"/>
    </source>
</evidence>
<organism evidence="16 17">
    <name type="scientific">Lachnellula occidentalis</name>
    <dbReference type="NCBI Taxonomy" id="215460"/>
    <lineage>
        <taxon>Eukaryota</taxon>
        <taxon>Fungi</taxon>
        <taxon>Dikarya</taxon>
        <taxon>Ascomycota</taxon>
        <taxon>Pezizomycotina</taxon>
        <taxon>Leotiomycetes</taxon>
        <taxon>Helotiales</taxon>
        <taxon>Lachnaceae</taxon>
        <taxon>Lachnellula</taxon>
    </lineage>
</organism>
<keyword evidence="11" id="KW-0961">Cell wall biogenesis/degradation</keyword>
<name>A0A8H8UKB7_9HELO</name>
<dbReference type="InterPro" id="IPR013320">
    <property type="entry name" value="ConA-like_dom_sf"/>
</dbReference>
<keyword evidence="10 16" id="KW-0326">Glycosidase</keyword>
<dbReference type="PROSITE" id="PS51762">
    <property type="entry name" value="GH16_2"/>
    <property type="match status" value="1"/>
</dbReference>
<evidence type="ECO:0000256" key="1">
    <source>
        <dbReference type="ARBA" id="ARBA00000822"/>
    </source>
</evidence>
<dbReference type="SUPFAM" id="SSF49899">
    <property type="entry name" value="Concanavalin A-like lectins/glucanases"/>
    <property type="match status" value="1"/>
</dbReference>
<comment type="caution">
    <text evidence="16">The sequence shown here is derived from an EMBL/GenBank/DDBJ whole genome shotgun (WGS) entry which is preliminary data.</text>
</comment>
<evidence type="ECO:0000256" key="11">
    <source>
        <dbReference type="ARBA" id="ARBA00023316"/>
    </source>
</evidence>
<evidence type="ECO:0000256" key="2">
    <source>
        <dbReference type="ARBA" id="ARBA00004370"/>
    </source>
</evidence>
<dbReference type="Gene3D" id="2.60.120.200">
    <property type="match status" value="1"/>
</dbReference>
<gene>
    <name evidence="16" type="primary">crf1_1</name>
    <name evidence="16" type="ORF">LOCC1_G003114</name>
</gene>
<dbReference type="PANTHER" id="PTHR10963:SF27">
    <property type="entry name" value="GLYCOSIDASE-RELATED"/>
    <property type="match status" value="1"/>
</dbReference>
<keyword evidence="8" id="KW-0472">Membrane</keyword>
<keyword evidence="17" id="KW-1185">Reference proteome</keyword>
<dbReference type="InterPro" id="IPR050546">
    <property type="entry name" value="Glycosyl_Hydrlase_16"/>
</dbReference>
<dbReference type="OrthoDB" id="4781at2759"/>
<evidence type="ECO:0000256" key="8">
    <source>
        <dbReference type="ARBA" id="ARBA00023136"/>
    </source>
</evidence>
<dbReference type="GO" id="GO:0031505">
    <property type="term" value="P:fungal-type cell wall organization"/>
    <property type="evidence" value="ECO:0007669"/>
    <property type="project" value="TreeGrafter"/>
</dbReference>
<dbReference type="InterPro" id="IPR000757">
    <property type="entry name" value="Beta-glucanase-like"/>
</dbReference>
<comment type="subcellular location">
    <subcellularLocation>
        <location evidence="2">Membrane</location>
    </subcellularLocation>
</comment>
<proteinExistence type="inferred from homology"/>
<evidence type="ECO:0000256" key="6">
    <source>
        <dbReference type="ARBA" id="ARBA00022729"/>
    </source>
</evidence>
<evidence type="ECO:0000256" key="9">
    <source>
        <dbReference type="ARBA" id="ARBA00023180"/>
    </source>
</evidence>
<feature type="compositionally biased region" description="Low complexity" evidence="13">
    <location>
        <begin position="283"/>
        <end position="405"/>
    </location>
</feature>
<evidence type="ECO:0000313" key="17">
    <source>
        <dbReference type="Proteomes" id="UP000443090"/>
    </source>
</evidence>
<dbReference type="GO" id="GO:0005975">
    <property type="term" value="P:carbohydrate metabolic process"/>
    <property type="evidence" value="ECO:0007669"/>
    <property type="project" value="InterPro"/>
</dbReference>
<dbReference type="PANTHER" id="PTHR10963">
    <property type="entry name" value="GLYCOSYL HYDROLASE-RELATED"/>
    <property type="match status" value="1"/>
</dbReference>
<dbReference type="AlphaFoldDB" id="A0A8H8UKB7"/>